<dbReference type="AlphaFoldDB" id="A0A921DXG5"/>
<dbReference type="CDD" id="cd01301">
    <property type="entry name" value="rDP_like"/>
    <property type="match status" value="1"/>
</dbReference>
<evidence type="ECO:0000313" key="2">
    <source>
        <dbReference type="Proteomes" id="UP000763505"/>
    </source>
</evidence>
<sequence>MKIIDTHCDALLKLQSDKRKTYMFKKRELNFANSSEIDTNAERLRAGNVKVQFFAIFLSPAIPDNEKWQHALEQVDCFYDEILTQPNIVHIKHLSEINDLKDDEIGAVLTLEGSDAFGNDLMKLKTLFRLGVLSLGLTWNNANLVADGVGEKRLAGLTNFGFDVIDLCNEYGVLVDVSHLNENGFNDIIDRADRVFASHSNSRAVMDHLRNLTDSQITQIIEKGGMINLVFNPPFIKSGDCVIEDLFPHIDRIIDLGGTDHIGLGSDFDGIFDYVKDLGHAGEYPNFVAKLEERYGHVLAEKITHLNFQNNFC</sequence>
<dbReference type="PANTHER" id="PTHR10443:SF12">
    <property type="entry name" value="DIPEPTIDASE"/>
    <property type="match status" value="1"/>
</dbReference>
<organism evidence="1 2">
    <name type="scientific">Aliicoccus persicus</name>
    <dbReference type="NCBI Taxonomy" id="930138"/>
    <lineage>
        <taxon>Bacteria</taxon>
        <taxon>Bacillati</taxon>
        <taxon>Bacillota</taxon>
        <taxon>Bacilli</taxon>
        <taxon>Bacillales</taxon>
        <taxon>Staphylococcaceae</taxon>
        <taxon>Aliicoccus</taxon>
    </lineage>
</organism>
<dbReference type="PANTHER" id="PTHR10443">
    <property type="entry name" value="MICROSOMAL DIPEPTIDASE"/>
    <property type="match status" value="1"/>
</dbReference>
<gene>
    <name evidence="1" type="ORF">K8V35_06405</name>
</gene>
<dbReference type="EMBL" id="DYYI01000071">
    <property type="protein sequence ID" value="HJE19966.1"/>
    <property type="molecule type" value="Genomic_DNA"/>
</dbReference>
<proteinExistence type="predicted"/>
<accession>A0A921DXG5</accession>
<protein>
    <submittedName>
        <fullName evidence="1">Dipeptidase</fullName>
    </submittedName>
</protein>
<dbReference type="Proteomes" id="UP000763505">
    <property type="component" value="Unassembled WGS sequence"/>
</dbReference>
<dbReference type="GO" id="GO:0006508">
    <property type="term" value="P:proteolysis"/>
    <property type="evidence" value="ECO:0007669"/>
    <property type="project" value="InterPro"/>
</dbReference>
<dbReference type="Pfam" id="PF01244">
    <property type="entry name" value="Peptidase_M19"/>
    <property type="match status" value="1"/>
</dbReference>
<reference evidence="1" key="2">
    <citation type="submission" date="2021-09" db="EMBL/GenBank/DDBJ databases">
        <authorList>
            <person name="Gilroy R."/>
        </authorList>
    </citation>
    <scope>NUCLEOTIDE SEQUENCE</scope>
    <source>
        <strain evidence="1">6019</strain>
    </source>
</reference>
<comment type="caution">
    <text evidence="1">The sequence shown here is derived from an EMBL/GenBank/DDBJ whole genome shotgun (WGS) entry which is preliminary data.</text>
</comment>
<name>A0A921DXG5_9STAP</name>
<dbReference type="SUPFAM" id="SSF51556">
    <property type="entry name" value="Metallo-dependent hydrolases"/>
    <property type="match status" value="1"/>
</dbReference>
<reference evidence="1" key="1">
    <citation type="journal article" date="2021" name="PeerJ">
        <title>Extensive microbial diversity within the chicken gut microbiome revealed by metagenomics and culture.</title>
        <authorList>
            <person name="Gilroy R."/>
            <person name="Ravi A."/>
            <person name="Getino M."/>
            <person name="Pursley I."/>
            <person name="Horton D.L."/>
            <person name="Alikhan N.F."/>
            <person name="Baker D."/>
            <person name="Gharbi K."/>
            <person name="Hall N."/>
            <person name="Watson M."/>
            <person name="Adriaenssens E.M."/>
            <person name="Foster-Nyarko E."/>
            <person name="Jarju S."/>
            <person name="Secka A."/>
            <person name="Antonio M."/>
            <person name="Oren A."/>
            <person name="Chaudhuri R.R."/>
            <person name="La Ragione R."/>
            <person name="Hildebrand F."/>
            <person name="Pallen M.J."/>
        </authorList>
    </citation>
    <scope>NUCLEOTIDE SEQUENCE</scope>
    <source>
        <strain evidence="1">6019</strain>
    </source>
</reference>
<dbReference type="GO" id="GO:0070573">
    <property type="term" value="F:metallodipeptidase activity"/>
    <property type="evidence" value="ECO:0007669"/>
    <property type="project" value="InterPro"/>
</dbReference>
<evidence type="ECO:0000313" key="1">
    <source>
        <dbReference type="EMBL" id="HJE19966.1"/>
    </source>
</evidence>
<dbReference type="Gene3D" id="3.20.20.140">
    <property type="entry name" value="Metal-dependent hydrolases"/>
    <property type="match status" value="1"/>
</dbReference>
<dbReference type="InterPro" id="IPR032466">
    <property type="entry name" value="Metal_Hydrolase"/>
</dbReference>
<dbReference type="InterPro" id="IPR008257">
    <property type="entry name" value="Pept_M19"/>
</dbReference>
<dbReference type="PROSITE" id="PS51365">
    <property type="entry name" value="RENAL_DIPEPTIDASE_2"/>
    <property type="match status" value="1"/>
</dbReference>